<keyword evidence="2" id="KW-1185">Reference proteome</keyword>
<protein>
    <submittedName>
        <fullName evidence="1">Dihydroneopterin aldolase</fullName>
    </submittedName>
</protein>
<reference evidence="1 2" key="1">
    <citation type="submission" date="2019-09" db="EMBL/GenBank/DDBJ databases">
        <title>Actinomadura physcomitrii sp. nov., a novel actinomycete isolated from moss [Physcomitrium sphaericum (Ludw) Fuernr].</title>
        <authorList>
            <person name="Liu C."/>
            <person name="Zhuang X."/>
        </authorList>
    </citation>
    <scope>NUCLEOTIDE SEQUENCE [LARGE SCALE GENOMIC DNA]</scope>
    <source>
        <strain evidence="1 2">CYP1-1B</strain>
    </source>
</reference>
<feature type="non-terminal residue" evidence="1">
    <location>
        <position position="27"/>
    </location>
</feature>
<evidence type="ECO:0000313" key="2">
    <source>
        <dbReference type="Proteomes" id="UP000483004"/>
    </source>
</evidence>
<comment type="caution">
    <text evidence="1">The sequence shown here is derived from an EMBL/GenBank/DDBJ whole genome shotgun (WGS) entry which is preliminary data.</text>
</comment>
<dbReference type="Proteomes" id="UP000483004">
    <property type="component" value="Unassembled WGS sequence"/>
</dbReference>
<dbReference type="AlphaFoldDB" id="A0A6L3VJW0"/>
<dbReference type="EMBL" id="WBMR01000396">
    <property type="protein sequence ID" value="KAB2353704.1"/>
    <property type="molecule type" value="Genomic_DNA"/>
</dbReference>
<gene>
    <name evidence="1" type="ORF">F9B16_49275</name>
</gene>
<name>A0A6L3VJW0_9ACTN</name>
<evidence type="ECO:0000313" key="1">
    <source>
        <dbReference type="EMBL" id="KAB2353704.1"/>
    </source>
</evidence>
<organism evidence="1 2">
    <name type="scientific">Actinomadura montaniterrae</name>
    <dbReference type="NCBI Taxonomy" id="1803903"/>
    <lineage>
        <taxon>Bacteria</taxon>
        <taxon>Bacillati</taxon>
        <taxon>Actinomycetota</taxon>
        <taxon>Actinomycetes</taxon>
        <taxon>Streptosporangiales</taxon>
        <taxon>Thermomonosporaceae</taxon>
        <taxon>Actinomadura</taxon>
    </lineage>
</organism>
<proteinExistence type="predicted"/>
<accession>A0A6L3VJW0</accession>
<sequence length="27" mass="3031">MSLDRIELRGLRARGRHGALPAERELG</sequence>